<keyword evidence="6 8" id="KW-0472">Membrane</keyword>
<evidence type="ECO:0000256" key="5">
    <source>
        <dbReference type="ARBA" id="ARBA00022989"/>
    </source>
</evidence>
<dbReference type="Gene3D" id="3.40.50.1110">
    <property type="entry name" value="SGNH hydrolase"/>
    <property type="match status" value="1"/>
</dbReference>
<evidence type="ECO:0000256" key="6">
    <source>
        <dbReference type="ARBA" id="ARBA00023136"/>
    </source>
</evidence>
<dbReference type="PATRIC" id="fig|926556.3.peg.3593"/>
<evidence type="ECO:0000256" key="2">
    <source>
        <dbReference type="ARBA" id="ARBA00022475"/>
    </source>
</evidence>
<dbReference type="AlphaFoldDB" id="L0G0C4"/>
<accession>L0G0C4</accession>
<evidence type="ECO:0000256" key="7">
    <source>
        <dbReference type="ARBA" id="ARBA00023315"/>
    </source>
</evidence>
<feature type="transmembrane region" description="Helical" evidence="8">
    <location>
        <begin position="237"/>
        <end position="253"/>
    </location>
</feature>
<feature type="domain" description="SGNH" evidence="10">
    <location>
        <begin position="438"/>
        <end position="657"/>
    </location>
</feature>
<feature type="domain" description="Acyltransferase 3" evidence="9">
    <location>
        <begin position="8"/>
        <end position="344"/>
    </location>
</feature>
<feature type="transmembrane region" description="Helical" evidence="8">
    <location>
        <begin position="359"/>
        <end position="380"/>
    </location>
</feature>
<evidence type="ECO:0000259" key="9">
    <source>
        <dbReference type="Pfam" id="PF01757"/>
    </source>
</evidence>
<dbReference type="PANTHER" id="PTHR23028">
    <property type="entry name" value="ACETYLTRANSFERASE"/>
    <property type="match status" value="1"/>
</dbReference>
<dbReference type="InterPro" id="IPR002656">
    <property type="entry name" value="Acyl_transf_3_dom"/>
</dbReference>
<dbReference type="InterPro" id="IPR036514">
    <property type="entry name" value="SGNH_hydro_sf"/>
</dbReference>
<dbReference type="RefSeq" id="WP_015267169.1">
    <property type="nucleotide sequence ID" value="NC_019904.1"/>
</dbReference>
<keyword evidence="7 11" id="KW-0012">Acyltransferase</keyword>
<feature type="transmembrane region" description="Helical" evidence="8">
    <location>
        <begin position="259"/>
        <end position="277"/>
    </location>
</feature>
<evidence type="ECO:0000256" key="4">
    <source>
        <dbReference type="ARBA" id="ARBA00022692"/>
    </source>
</evidence>
<comment type="subcellular location">
    <subcellularLocation>
        <location evidence="1">Cell membrane</location>
        <topology evidence="1">Multi-pass membrane protein</topology>
    </subcellularLocation>
</comment>
<feature type="transmembrane region" description="Helical" evidence="8">
    <location>
        <begin position="36"/>
        <end position="54"/>
    </location>
</feature>
<organism evidence="11 12">
    <name type="scientific">Echinicola vietnamensis (strain DSM 17526 / LMG 23754 / KMM 6221)</name>
    <dbReference type="NCBI Taxonomy" id="926556"/>
    <lineage>
        <taxon>Bacteria</taxon>
        <taxon>Pseudomonadati</taxon>
        <taxon>Bacteroidota</taxon>
        <taxon>Cytophagia</taxon>
        <taxon>Cytophagales</taxon>
        <taxon>Cyclobacteriaceae</taxon>
        <taxon>Echinicola</taxon>
    </lineage>
</organism>
<dbReference type="Pfam" id="PF19040">
    <property type="entry name" value="SGNH"/>
    <property type="match status" value="1"/>
</dbReference>
<reference evidence="12" key="1">
    <citation type="submission" date="2012-02" db="EMBL/GenBank/DDBJ databases">
        <title>The complete genome of Echinicola vietnamensis DSM 17526.</title>
        <authorList>
            <person name="Lucas S."/>
            <person name="Copeland A."/>
            <person name="Lapidus A."/>
            <person name="Glavina del Rio T."/>
            <person name="Dalin E."/>
            <person name="Tice H."/>
            <person name="Bruce D."/>
            <person name="Goodwin L."/>
            <person name="Pitluck S."/>
            <person name="Peters L."/>
            <person name="Ovchinnikova G."/>
            <person name="Teshima H."/>
            <person name="Kyrpides N."/>
            <person name="Mavromatis K."/>
            <person name="Ivanova N."/>
            <person name="Brettin T."/>
            <person name="Detter J.C."/>
            <person name="Han C."/>
            <person name="Larimer F."/>
            <person name="Land M."/>
            <person name="Hauser L."/>
            <person name="Markowitz V."/>
            <person name="Cheng J.-F."/>
            <person name="Hugenholtz P."/>
            <person name="Woyke T."/>
            <person name="Wu D."/>
            <person name="Brambilla E."/>
            <person name="Klenk H.-P."/>
            <person name="Eisen J.A."/>
        </authorList>
    </citation>
    <scope>NUCLEOTIDE SEQUENCE [LARGE SCALE GENOMIC DNA]</scope>
    <source>
        <strain evidence="12">DSM 17526 / LMG 23754 / KMM 6221</strain>
    </source>
</reference>
<dbReference type="Pfam" id="PF01757">
    <property type="entry name" value="Acyl_transf_3"/>
    <property type="match status" value="1"/>
</dbReference>
<keyword evidence="5 8" id="KW-1133">Transmembrane helix</keyword>
<dbReference type="SUPFAM" id="SSF52266">
    <property type="entry name" value="SGNH hydrolase"/>
    <property type="match status" value="1"/>
</dbReference>
<evidence type="ECO:0000313" key="12">
    <source>
        <dbReference type="Proteomes" id="UP000010796"/>
    </source>
</evidence>
<keyword evidence="2" id="KW-1003">Cell membrane</keyword>
<dbReference type="InterPro" id="IPR050879">
    <property type="entry name" value="Acyltransferase_3"/>
</dbReference>
<keyword evidence="4 8" id="KW-0812">Transmembrane</keyword>
<dbReference type="PANTHER" id="PTHR23028:SF53">
    <property type="entry name" value="ACYL_TRANSF_3 DOMAIN-CONTAINING PROTEIN"/>
    <property type="match status" value="1"/>
</dbReference>
<feature type="transmembrane region" description="Helical" evidence="8">
    <location>
        <begin position="289"/>
        <end position="307"/>
    </location>
</feature>
<evidence type="ECO:0000256" key="3">
    <source>
        <dbReference type="ARBA" id="ARBA00022679"/>
    </source>
</evidence>
<feature type="transmembrane region" description="Helical" evidence="8">
    <location>
        <begin position="165"/>
        <end position="186"/>
    </location>
</feature>
<dbReference type="STRING" id="926556.Echvi_3404"/>
<dbReference type="HOGENOM" id="CLU_005679_10_1_10"/>
<evidence type="ECO:0000259" key="10">
    <source>
        <dbReference type="Pfam" id="PF19040"/>
    </source>
</evidence>
<sequence length="688" mass="78241">MSTIKYRPEIDGLRSVAVVPVILFHLGLGWITGGFYGVDVFFVISGYLITSIIVKNLESGKFTFGDFWLRRVKRIMPALIGVILFCFMIFPFLIYEGDIHYMVLDGFAALFSVANFNAYLNLGDYWSGRAETSFFLHAWSLSVEEQFYLVYPLILFFLHKWGQSLLKWVIAIVVLSFLLYCFGVFFELKAFPFNALSSNSVTFYMIPSRAWELGIGCITALIVRAGYRDKSSAKTKASFSLLGLLLIICSYLIPTDGDVSLIAIMPTVGTGLFIFFANDSVFAGKILSSKPLVFIGKISYSLYLWHWPFCVLFHKYLSIKYSISDSIATIFILILTTVFSILSYYLIEEKTRYYKNTVKLVGSLAVAVLCFGGLYMQVLFKEIEAPFNYVDHYFHYYSINPELFHKKSNSTEVDPKDMKINHFLTSRKSPEFDKGGLVLGNPEIEHPEIVVIGDSHGCGWAKVLNEISDSLNTKTTFYVGDGMFMHFPIKDGKLPDEMPPINSFTEDQARSYGENVLKSIANAKLVIISNRLTGSYPRTMEQMSYIDDFINYSTSMGAKVMLINQPPLLAIPPKRQLTPLLIYFGYKPNDQNQYIGEFMSSSIDSYNERLEEMAKKYDKASVYNAYDIFKHPQKGVWVIDKKDVLYRDINHLSYQGTLKAKDGLYQHISHLMNLSPLVADKAVTKLNN</sequence>
<evidence type="ECO:0000256" key="8">
    <source>
        <dbReference type="SAM" id="Phobius"/>
    </source>
</evidence>
<evidence type="ECO:0000256" key="1">
    <source>
        <dbReference type="ARBA" id="ARBA00004651"/>
    </source>
</evidence>
<name>L0G0C4_ECHVK</name>
<feature type="transmembrane region" description="Helical" evidence="8">
    <location>
        <begin position="327"/>
        <end position="347"/>
    </location>
</feature>
<dbReference type="GO" id="GO:0016747">
    <property type="term" value="F:acyltransferase activity, transferring groups other than amino-acyl groups"/>
    <property type="evidence" value="ECO:0007669"/>
    <property type="project" value="InterPro"/>
</dbReference>
<feature type="transmembrane region" description="Helical" evidence="8">
    <location>
        <begin position="75"/>
        <end position="95"/>
    </location>
</feature>
<feature type="transmembrane region" description="Helical" evidence="8">
    <location>
        <begin position="206"/>
        <end position="225"/>
    </location>
</feature>
<dbReference type="KEGG" id="evi:Echvi_3404"/>
<protein>
    <submittedName>
        <fullName evidence="11">Putative acyltransferase</fullName>
    </submittedName>
</protein>
<dbReference type="GO" id="GO:0009103">
    <property type="term" value="P:lipopolysaccharide biosynthetic process"/>
    <property type="evidence" value="ECO:0007669"/>
    <property type="project" value="TreeGrafter"/>
</dbReference>
<gene>
    <name evidence="11" type="ordered locus">Echvi_3404</name>
</gene>
<proteinExistence type="predicted"/>
<dbReference type="Proteomes" id="UP000010796">
    <property type="component" value="Chromosome"/>
</dbReference>
<keyword evidence="3 11" id="KW-0808">Transferase</keyword>
<evidence type="ECO:0000313" key="11">
    <source>
        <dbReference type="EMBL" id="AGA79624.1"/>
    </source>
</evidence>
<dbReference type="EMBL" id="CP003346">
    <property type="protein sequence ID" value="AGA79624.1"/>
    <property type="molecule type" value="Genomic_DNA"/>
</dbReference>
<dbReference type="OrthoDB" id="9796461at2"/>
<keyword evidence="12" id="KW-1185">Reference proteome</keyword>
<dbReference type="eggNOG" id="COG1835">
    <property type="taxonomic scope" value="Bacteria"/>
</dbReference>
<feature type="transmembrane region" description="Helical" evidence="8">
    <location>
        <begin position="12"/>
        <end position="30"/>
    </location>
</feature>
<dbReference type="GO" id="GO:0016788">
    <property type="term" value="F:hydrolase activity, acting on ester bonds"/>
    <property type="evidence" value="ECO:0007669"/>
    <property type="project" value="UniProtKB-ARBA"/>
</dbReference>
<dbReference type="InterPro" id="IPR043968">
    <property type="entry name" value="SGNH"/>
</dbReference>
<dbReference type="GO" id="GO:0005886">
    <property type="term" value="C:plasma membrane"/>
    <property type="evidence" value="ECO:0007669"/>
    <property type="project" value="UniProtKB-SubCell"/>
</dbReference>